<keyword evidence="4" id="KW-0862">Zinc</keyword>
<dbReference type="AlphaFoldDB" id="A0AAD9GZR2"/>
<protein>
    <recommendedName>
        <fullName evidence="8">HAT C-terminal dimerisation domain-containing protein</fullName>
    </recommendedName>
</protein>
<organism evidence="6 7">
    <name type="scientific">Phytophthora citrophthora</name>
    <dbReference type="NCBI Taxonomy" id="4793"/>
    <lineage>
        <taxon>Eukaryota</taxon>
        <taxon>Sar</taxon>
        <taxon>Stramenopiles</taxon>
        <taxon>Oomycota</taxon>
        <taxon>Peronosporomycetes</taxon>
        <taxon>Peronosporales</taxon>
        <taxon>Peronosporaceae</taxon>
        <taxon>Phytophthora</taxon>
    </lineage>
</organism>
<keyword evidence="2" id="KW-0479">Metal-binding</keyword>
<dbReference type="PANTHER" id="PTHR46481">
    <property type="entry name" value="ZINC FINGER BED DOMAIN-CONTAINING PROTEIN 4"/>
    <property type="match status" value="1"/>
</dbReference>
<evidence type="ECO:0000313" key="6">
    <source>
        <dbReference type="EMBL" id="KAK1947847.1"/>
    </source>
</evidence>
<dbReference type="InterPro" id="IPR052035">
    <property type="entry name" value="ZnF_BED_domain_contain"/>
</dbReference>
<comment type="subcellular location">
    <subcellularLocation>
        <location evidence="1">Nucleus</location>
    </subcellularLocation>
</comment>
<gene>
    <name evidence="6" type="ORF">P3T76_000137</name>
</gene>
<dbReference type="GO" id="GO:0005634">
    <property type="term" value="C:nucleus"/>
    <property type="evidence" value="ECO:0007669"/>
    <property type="project" value="UniProtKB-SubCell"/>
</dbReference>
<sequence length="151" mass="16657">MALMPHYVEEDFTLCSWTLEIELFPGVHTEAAIADDLDDMMERWGLDAELCTRMVRDGAANAVLASDFMQVTNMSCIAHSLHLVLSGALACQGKIQNEFQDAAGQREASVINETEFAQASEQEQLDLINAVEDFLDRTFAARETAPKVAMA</sequence>
<accession>A0AAD9GZR2</accession>
<reference evidence="6" key="1">
    <citation type="submission" date="2023-08" db="EMBL/GenBank/DDBJ databases">
        <title>Reference Genome Resource for the Citrus Pathogen Phytophthora citrophthora.</title>
        <authorList>
            <person name="Moller H."/>
            <person name="Coetzee B."/>
            <person name="Rose L.J."/>
            <person name="Van Niekerk J.M."/>
        </authorList>
    </citation>
    <scope>NUCLEOTIDE SEQUENCE</scope>
    <source>
        <strain evidence="6">STE-U-9442</strain>
    </source>
</reference>
<dbReference type="InterPro" id="IPR012337">
    <property type="entry name" value="RNaseH-like_sf"/>
</dbReference>
<evidence type="ECO:0000256" key="3">
    <source>
        <dbReference type="ARBA" id="ARBA00022771"/>
    </source>
</evidence>
<evidence type="ECO:0000256" key="1">
    <source>
        <dbReference type="ARBA" id="ARBA00004123"/>
    </source>
</evidence>
<keyword evidence="7" id="KW-1185">Reference proteome</keyword>
<dbReference type="GO" id="GO:0008270">
    <property type="term" value="F:zinc ion binding"/>
    <property type="evidence" value="ECO:0007669"/>
    <property type="project" value="UniProtKB-KW"/>
</dbReference>
<proteinExistence type="predicted"/>
<evidence type="ECO:0000256" key="5">
    <source>
        <dbReference type="ARBA" id="ARBA00023242"/>
    </source>
</evidence>
<evidence type="ECO:0000256" key="2">
    <source>
        <dbReference type="ARBA" id="ARBA00022723"/>
    </source>
</evidence>
<dbReference type="PANTHER" id="PTHR46481:SF10">
    <property type="entry name" value="ZINC FINGER BED DOMAIN-CONTAINING PROTEIN 39"/>
    <property type="match status" value="1"/>
</dbReference>
<name>A0AAD9GZR2_9STRA</name>
<evidence type="ECO:0000256" key="4">
    <source>
        <dbReference type="ARBA" id="ARBA00022833"/>
    </source>
</evidence>
<comment type="caution">
    <text evidence="6">The sequence shown here is derived from an EMBL/GenBank/DDBJ whole genome shotgun (WGS) entry which is preliminary data.</text>
</comment>
<keyword evidence="5" id="KW-0539">Nucleus</keyword>
<keyword evidence="3" id="KW-0863">Zinc-finger</keyword>
<dbReference type="SUPFAM" id="SSF53098">
    <property type="entry name" value="Ribonuclease H-like"/>
    <property type="match status" value="1"/>
</dbReference>
<evidence type="ECO:0008006" key="8">
    <source>
        <dbReference type="Google" id="ProtNLM"/>
    </source>
</evidence>
<dbReference type="EMBL" id="JASMQC010000001">
    <property type="protein sequence ID" value="KAK1947847.1"/>
    <property type="molecule type" value="Genomic_DNA"/>
</dbReference>
<evidence type="ECO:0000313" key="7">
    <source>
        <dbReference type="Proteomes" id="UP001259832"/>
    </source>
</evidence>
<dbReference type="Proteomes" id="UP001259832">
    <property type="component" value="Unassembled WGS sequence"/>
</dbReference>